<evidence type="ECO:0000313" key="12">
    <source>
        <dbReference type="EMBL" id="PRP87367.1"/>
    </source>
</evidence>
<dbReference type="InterPro" id="IPR051281">
    <property type="entry name" value="Dual-spec_lipid-protein_phosph"/>
</dbReference>
<dbReference type="InterPro" id="IPR016130">
    <property type="entry name" value="Tyr_Pase_AS"/>
</dbReference>
<evidence type="ECO:0000259" key="10">
    <source>
        <dbReference type="PROSITE" id="PS51181"/>
    </source>
</evidence>
<organism evidence="12 13">
    <name type="scientific">Planoprotostelium fungivorum</name>
    <dbReference type="NCBI Taxonomy" id="1890364"/>
    <lineage>
        <taxon>Eukaryota</taxon>
        <taxon>Amoebozoa</taxon>
        <taxon>Evosea</taxon>
        <taxon>Variosea</taxon>
        <taxon>Cavosteliida</taxon>
        <taxon>Cavosteliaceae</taxon>
        <taxon>Planoprotostelium</taxon>
    </lineage>
</organism>
<name>A0A2P6NTR4_9EUKA</name>
<evidence type="ECO:0000259" key="8">
    <source>
        <dbReference type="PROSITE" id="PS50003"/>
    </source>
</evidence>
<dbReference type="PANTHER" id="PTHR12305">
    <property type="entry name" value="PHOSPHATASE WITH HOMOLOGY TO TENSIN"/>
    <property type="match status" value="1"/>
</dbReference>
<dbReference type="InterPro" id="IPR011993">
    <property type="entry name" value="PH-like_dom_sf"/>
</dbReference>
<dbReference type="InterPro" id="IPR014020">
    <property type="entry name" value="Tensin_C2-dom"/>
</dbReference>
<accession>A0A2P6NTR4</accession>
<dbReference type="STRING" id="1890364.A0A2P6NTR4"/>
<dbReference type="GO" id="GO:0005547">
    <property type="term" value="F:phosphatidylinositol-3,4,5-trisphosphate binding"/>
    <property type="evidence" value="ECO:0007669"/>
    <property type="project" value="UniProtKB-ARBA"/>
</dbReference>
<dbReference type="GO" id="GO:0005829">
    <property type="term" value="C:cytosol"/>
    <property type="evidence" value="ECO:0007669"/>
    <property type="project" value="TreeGrafter"/>
</dbReference>
<dbReference type="Pfam" id="PF00169">
    <property type="entry name" value="PH"/>
    <property type="match status" value="1"/>
</dbReference>
<dbReference type="GO" id="GO:0042995">
    <property type="term" value="C:cell projection"/>
    <property type="evidence" value="ECO:0007669"/>
    <property type="project" value="UniProtKB-SubCell"/>
</dbReference>
<dbReference type="SUPFAM" id="SSF50729">
    <property type="entry name" value="PH domain-like"/>
    <property type="match status" value="1"/>
</dbReference>
<dbReference type="InterPro" id="IPR001849">
    <property type="entry name" value="PH_domain"/>
</dbReference>
<feature type="domain" description="C2 tensin-type" evidence="11">
    <location>
        <begin position="194"/>
        <end position="334"/>
    </location>
</feature>
<gene>
    <name evidence="12" type="ORF">PROFUN_01629</name>
</gene>
<keyword evidence="13" id="KW-1185">Reference proteome</keyword>
<dbReference type="PROSITE" id="PS51182">
    <property type="entry name" value="C2_TENSIN"/>
    <property type="match status" value="1"/>
</dbReference>
<feature type="domain" description="Tyrosine specific protein phosphatases" evidence="9">
    <location>
        <begin position="103"/>
        <end position="163"/>
    </location>
</feature>
<keyword evidence="5" id="KW-0378">Hydrolase</keyword>
<dbReference type="PROSITE" id="PS00383">
    <property type="entry name" value="TYR_PHOSPHATASE_1"/>
    <property type="match status" value="1"/>
</dbReference>
<dbReference type="GO" id="GO:0016314">
    <property type="term" value="F:phosphatidylinositol-3,4,5-trisphosphate 3-phosphatase activity"/>
    <property type="evidence" value="ECO:0007669"/>
    <property type="project" value="TreeGrafter"/>
</dbReference>
<dbReference type="PROSITE" id="PS50056">
    <property type="entry name" value="TYR_PHOSPHATASE_2"/>
    <property type="match status" value="1"/>
</dbReference>
<dbReference type="SMART" id="SM01326">
    <property type="entry name" value="PTEN_C2"/>
    <property type="match status" value="1"/>
</dbReference>
<evidence type="ECO:0000256" key="5">
    <source>
        <dbReference type="ARBA" id="ARBA00022801"/>
    </source>
</evidence>
<dbReference type="EMBL" id="MDYQ01000021">
    <property type="protein sequence ID" value="PRP87367.1"/>
    <property type="molecule type" value="Genomic_DNA"/>
</dbReference>
<dbReference type="InterPro" id="IPR000387">
    <property type="entry name" value="Tyr_Pase_dom"/>
</dbReference>
<dbReference type="Pfam" id="PF22785">
    <property type="entry name" value="Tc-R-P"/>
    <property type="match status" value="1"/>
</dbReference>
<feature type="domain" description="Phosphatase tensin-type" evidence="10">
    <location>
        <begin position="18"/>
        <end position="189"/>
    </location>
</feature>
<dbReference type="PROSITE" id="PS50003">
    <property type="entry name" value="PH_DOMAIN"/>
    <property type="match status" value="1"/>
</dbReference>
<dbReference type="InterPro" id="IPR029023">
    <property type="entry name" value="Tensin_phosphatase"/>
</dbReference>
<feature type="domain" description="PH" evidence="8">
    <location>
        <begin position="390"/>
        <end position="497"/>
    </location>
</feature>
<dbReference type="Gene3D" id="2.30.29.30">
    <property type="entry name" value="Pleckstrin-homology domain (PH domain)/Phosphotyrosine-binding domain (PTB)"/>
    <property type="match status" value="1"/>
</dbReference>
<dbReference type="CDD" id="cd14497">
    <property type="entry name" value="PTP_PTEN-like"/>
    <property type="match status" value="1"/>
</dbReference>
<feature type="region of interest" description="Disordered" evidence="7">
    <location>
        <begin position="570"/>
        <end position="596"/>
    </location>
</feature>
<evidence type="ECO:0000256" key="6">
    <source>
        <dbReference type="ARBA" id="ARBA00023273"/>
    </source>
</evidence>
<dbReference type="Pfam" id="PF10409">
    <property type="entry name" value="PTEN_C2"/>
    <property type="match status" value="1"/>
</dbReference>
<dbReference type="SUPFAM" id="SSF52799">
    <property type="entry name" value="(Phosphotyrosine protein) phosphatases II"/>
    <property type="match status" value="1"/>
</dbReference>
<evidence type="ECO:0000313" key="13">
    <source>
        <dbReference type="Proteomes" id="UP000241769"/>
    </source>
</evidence>
<keyword evidence="6" id="KW-0966">Cell projection</keyword>
<evidence type="ECO:0000256" key="4">
    <source>
        <dbReference type="ARBA" id="ARBA00022490"/>
    </source>
</evidence>
<evidence type="ECO:0000256" key="2">
    <source>
        <dbReference type="ARBA" id="ARBA00004496"/>
    </source>
</evidence>
<reference evidence="12 13" key="1">
    <citation type="journal article" date="2018" name="Genome Biol. Evol.">
        <title>Multiple Roots of Fruiting Body Formation in Amoebozoa.</title>
        <authorList>
            <person name="Hillmann F."/>
            <person name="Forbes G."/>
            <person name="Novohradska S."/>
            <person name="Ferling I."/>
            <person name="Riege K."/>
            <person name="Groth M."/>
            <person name="Westermann M."/>
            <person name="Marz M."/>
            <person name="Spaller T."/>
            <person name="Winckler T."/>
            <person name="Schaap P."/>
            <person name="Glockner G."/>
        </authorList>
    </citation>
    <scope>NUCLEOTIDE SEQUENCE [LARGE SCALE GENOMIC DNA]</scope>
    <source>
        <strain evidence="12 13">Jena</strain>
    </source>
</reference>
<comment type="caution">
    <text evidence="12">The sequence shown here is derived from an EMBL/GenBank/DDBJ whole genome shotgun (WGS) entry which is preliminary data.</text>
</comment>
<dbReference type="InParanoid" id="A0A2P6NTR4"/>
<dbReference type="InterPro" id="IPR029021">
    <property type="entry name" value="Prot-tyrosine_phosphatase-like"/>
</dbReference>
<feature type="region of interest" description="Disordered" evidence="7">
    <location>
        <begin position="507"/>
        <end position="555"/>
    </location>
</feature>
<evidence type="ECO:0000256" key="1">
    <source>
        <dbReference type="ARBA" id="ARBA00004316"/>
    </source>
</evidence>
<dbReference type="SMART" id="SM00404">
    <property type="entry name" value="PTPc_motif"/>
    <property type="match status" value="1"/>
</dbReference>
<dbReference type="Gene3D" id="3.90.190.10">
    <property type="entry name" value="Protein tyrosine phosphatase superfamily"/>
    <property type="match status" value="1"/>
</dbReference>
<dbReference type="PROSITE" id="PS51181">
    <property type="entry name" value="PPASE_TENSIN"/>
    <property type="match status" value="1"/>
</dbReference>
<dbReference type="FunFam" id="2.30.29.30:FF:000286">
    <property type="entry name" value="PH-protein kinase domain containing protein"/>
    <property type="match status" value="1"/>
</dbReference>
<proteinExistence type="inferred from homology"/>
<evidence type="ECO:0000256" key="3">
    <source>
        <dbReference type="ARBA" id="ARBA00007881"/>
    </source>
</evidence>
<comment type="subcellular location">
    <subcellularLocation>
        <location evidence="1">Cell projection</location>
    </subcellularLocation>
    <subcellularLocation>
        <location evidence="2">Cytoplasm</location>
    </subcellularLocation>
</comment>
<feature type="compositionally biased region" description="Basic and acidic residues" evidence="7">
    <location>
        <begin position="587"/>
        <end position="596"/>
    </location>
</feature>
<comment type="similarity">
    <text evidence="3">Belongs to the PTEN phosphatase protein family.</text>
</comment>
<feature type="compositionally biased region" description="Polar residues" evidence="7">
    <location>
        <begin position="576"/>
        <end position="585"/>
    </location>
</feature>
<sequence>MASALWKSVRTKISADKYRYMKGNYNLDLTYITDRIIAMSFPAEGVESTFRNDIDEVAKMLNESHPNAYMIYNLSERPYEYNKFGSAVLEWCGFPDHHAPPLERLFSTIKSIHSWLHADKENVVVVHCLAGKGRTGTIIACYLLYSGLFNEVDQALAYFAAKRSTTNWGVTGPSQLRYCGYFNNILNGRIEPLLSPVRISYVHLSGAPNIASTLSTYGLASITGQLGCTPVIHIYDVTKTKVPLFSSSKEQNLSYAPGAPISFEVDDLLVDGDILIEVYNVTTFYRTELIMRFQFNTTMLRSNVLRLTKGEIDHACADKRFSSNFFVDIGLRERNNNPTSPLLKQQPVEDIDEAHKWWKREVPVGDGSINFFSHQALIEAKNLTISEENIVEKGGWLTKRGHKVRNWKRRWFVLKDPNLSYYTKPRDTIPNGFIVLDDIMTIITEENVLKEDVMMSTNEERPRFWFEIVTKTNSYLIHADTERDMNEWLDSIEHSIRGQFQSMILDDTTPRASGFPRQNALSPSLFTPTPPQRQPRPNTETFSNEKKSIGLPASPDVMSSTVRGHHYMTHHRQPLSEDQFTSILSSPEEKRNDKEG</sequence>
<dbReference type="Gene3D" id="2.60.40.1110">
    <property type="match status" value="1"/>
</dbReference>
<evidence type="ECO:0000256" key="7">
    <source>
        <dbReference type="SAM" id="MobiDB-lite"/>
    </source>
</evidence>
<dbReference type="OrthoDB" id="16692at2759"/>
<dbReference type="SMART" id="SM00233">
    <property type="entry name" value="PH"/>
    <property type="match status" value="1"/>
</dbReference>
<protein>
    <submittedName>
        <fullName evidence="12">Uncharacterized protein</fullName>
    </submittedName>
</protein>
<dbReference type="InterPro" id="IPR003595">
    <property type="entry name" value="Tyr_Pase_cat"/>
</dbReference>
<dbReference type="Proteomes" id="UP000241769">
    <property type="component" value="Unassembled WGS sequence"/>
</dbReference>
<dbReference type="SUPFAM" id="SSF49562">
    <property type="entry name" value="C2 domain (Calcium/lipid-binding domain, CaLB)"/>
    <property type="match status" value="1"/>
</dbReference>
<evidence type="ECO:0000259" key="11">
    <source>
        <dbReference type="PROSITE" id="PS51182"/>
    </source>
</evidence>
<keyword evidence="4" id="KW-0963">Cytoplasm</keyword>
<dbReference type="PANTHER" id="PTHR12305:SF94">
    <property type="entry name" value="PHOSPHATIDYLINOSITOL-3,4,5-TRISPHOSPHATE 3-PHOSPHATASE"/>
    <property type="match status" value="1"/>
</dbReference>
<evidence type="ECO:0000259" key="9">
    <source>
        <dbReference type="PROSITE" id="PS50056"/>
    </source>
</evidence>
<dbReference type="InterPro" id="IPR035892">
    <property type="entry name" value="C2_domain_sf"/>
</dbReference>
<dbReference type="AlphaFoldDB" id="A0A2P6NTR4"/>